<evidence type="ECO:0000313" key="1">
    <source>
        <dbReference type="EMBL" id="KAG8371008.1"/>
    </source>
</evidence>
<dbReference type="Proteomes" id="UP000826271">
    <property type="component" value="Unassembled WGS sequence"/>
</dbReference>
<dbReference type="AlphaFoldDB" id="A0AAV6WKC4"/>
<protein>
    <submittedName>
        <fullName evidence="1">Uncharacterized protein</fullName>
    </submittedName>
</protein>
<sequence length="132" mass="15139">MDEKSVLGNNDIDDVRWLCSLTESELDLLIGLKSMVIMRAKKIGHEALAKKFDLRKLRALSFNFMEDLKRRLKDVPAASDFDCNLSKQNGCGSFGSMTVEELYPYICSDQRKRVADMFFEDMAPFQKQKTSN</sequence>
<reference evidence="1" key="1">
    <citation type="submission" date="2019-10" db="EMBL/GenBank/DDBJ databases">
        <authorList>
            <person name="Zhang R."/>
            <person name="Pan Y."/>
            <person name="Wang J."/>
            <person name="Ma R."/>
            <person name="Yu S."/>
        </authorList>
    </citation>
    <scope>NUCLEOTIDE SEQUENCE</scope>
    <source>
        <strain evidence="1">LA-IB0</strain>
        <tissue evidence="1">Leaf</tissue>
    </source>
</reference>
<gene>
    <name evidence="1" type="ORF">BUALT_Bualt13G0042400</name>
</gene>
<comment type="caution">
    <text evidence="1">The sequence shown here is derived from an EMBL/GenBank/DDBJ whole genome shotgun (WGS) entry which is preliminary data.</text>
</comment>
<name>A0AAV6WKC4_9LAMI</name>
<evidence type="ECO:0000313" key="2">
    <source>
        <dbReference type="Proteomes" id="UP000826271"/>
    </source>
</evidence>
<dbReference type="EMBL" id="WHWC01000013">
    <property type="protein sequence ID" value="KAG8371008.1"/>
    <property type="molecule type" value="Genomic_DNA"/>
</dbReference>
<accession>A0AAV6WKC4</accession>
<dbReference type="PANTHER" id="PTHR48237:SF1">
    <property type="entry name" value="SPC97_SPC98 FAMILY OF SPINDLE POLE BODY (SBP) COMPONENT"/>
    <property type="match status" value="1"/>
</dbReference>
<dbReference type="PANTHER" id="PTHR48237">
    <property type="entry name" value="GAMMA-TUBULIN COMPLEX COMPONENT"/>
    <property type="match status" value="1"/>
</dbReference>
<keyword evidence="2" id="KW-1185">Reference proteome</keyword>
<organism evidence="1 2">
    <name type="scientific">Buddleja alternifolia</name>
    <dbReference type="NCBI Taxonomy" id="168488"/>
    <lineage>
        <taxon>Eukaryota</taxon>
        <taxon>Viridiplantae</taxon>
        <taxon>Streptophyta</taxon>
        <taxon>Embryophyta</taxon>
        <taxon>Tracheophyta</taxon>
        <taxon>Spermatophyta</taxon>
        <taxon>Magnoliopsida</taxon>
        <taxon>eudicotyledons</taxon>
        <taxon>Gunneridae</taxon>
        <taxon>Pentapetalae</taxon>
        <taxon>asterids</taxon>
        <taxon>lamiids</taxon>
        <taxon>Lamiales</taxon>
        <taxon>Scrophulariaceae</taxon>
        <taxon>Buddlejeae</taxon>
        <taxon>Buddleja</taxon>
    </lineage>
</organism>
<proteinExistence type="predicted"/>